<sequence>MKLTEGFNLLATAPDGIKRLRELILSLAVQGKLVPQDPNDEPASELLRHIRAEKGRLIAEGKIKKDKPLPAIGDEEKPFDLPQGWEWVRMPQIAENRLGKMLDKAKNTGTAFPYLRNTNVQWHRFVLDDIKEIYLETHELEEFRLRRGDLLICEGGEPGRCAIWRDEVDEMYFQKALHRVRTIGGVLPEFIAQCLENDAFSGRLNEYFTGATIKHFAGQELNRYTIPLPPLAEQSRIVAKVEELMALCDALEARGKLEAEQHARLTATLFDALAASESAHQLQENWTRLASSFDLILDRPEAVDALEQTLLQLAVRGLLVPQDRNDEPASELLKQIRAEKDRLIAEGKIKKDKPLPEIGEDEKPFELPQGWEWVRIGDLCRPVSSGSTPAANLFLNDGGVPYLKVYNIRNQNIDFEYKRQFISEELHRSKLRRSMLYPGDVVMNIVGPPLGKIAIIPDSHPEWNCNQAIAFFGLIPPMSPKYIWTYLCENSFLKNIELIGTAGQDNISVTKSKNIPVPLPPLTEQSRIVARVEALRALCATLRERLTTSQKIQTHLAETLVETAD</sequence>
<name>A0A3N6MFT1_9BURK</name>
<dbReference type="PANTHER" id="PTHR43140:SF1">
    <property type="entry name" value="TYPE I RESTRICTION ENZYME ECOKI SPECIFICITY SUBUNIT"/>
    <property type="match status" value="1"/>
</dbReference>
<dbReference type="GO" id="GO:0009307">
    <property type="term" value="P:DNA restriction-modification system"/>
    <property type="evidence" value="ECO:0007669"/>
    <property type="project" value="UniProtKB-KW"/>
</dbReference>
<dbReference type="GO" id="GO:0003677">
    <property type="term" value="F:DNA binding"/>
    <property type="evidence" value="ECO:0007669"/>
    <property type="project" value="UniProtKB-KW"/>
</dbReference>
<feature type="domain" description="Type I restriction modification DNA specificity" evidence="4">
    <location>
        <begin position="368"/>
        <end position="545"/>
    </location>
</feature>
<dbReference type="SUPFAM" id="SSF116734">
    <property type="entry name" value="DNA methylase specificity domain"/>
    <property type="match status" value="2"/>
</dbReference>
<dbReference type="InterPro" id="IPR044946">
    <property type="entry name" value="Restrct_endonuc_typeI_TRD_sf"/>
</dbReference>
<accession>A0A3N6MFT1</accession>
<organism evidence="5 6">
    <name type="scientific">Paraburkholderia dinghuensis</name>
    <dbReference type="NCBI Taxonomy" id="2305225"/>
    <lineage>
        <taxon>Bacteria</taxon>
        <taxon>Pseudomonadati</taxon>
        <taxon>Pseudomonadota</taxon>
        <taxon>Betaproteobacteria</taxon>
        <taxon>Burkholderiales</taxon>
        <taxon>Burkholderiaceae</taxon>
        <taxon>Paraburkholderia</taxon>
    </lineage>
</organism>
<evidence type="ECO:0000259" key="4">
    <source>
        <dbReference type="Pfam" id="PF01420"/>
    </source>
</evidence>
<evidence type="ECO:0000313" key="6">
    <source>
        <dbReference type="Proteomes" id="UP000272778"/>
    </source>
</evidence>
<protein>
    <submittedName>
        <fullName evidence="5">Restriction endonuclease subunit S</fullName>
    </submittedName>
</protein>
<dbReference type="EMBL" id="RQIS01000034">
    <property type="protein sequence ID" value="RQG99824.1"/>
    <property type="molecule type" value="Genomic_DNA"/>
</dbReference>
<keyword evidence="5" id="KW-0378">Hydrolase</keyword>
<gene>
    <name evidence="5" type="ORF">D1Y85_26215</name>
</gene>
<feature type="domain" description="Type I restriction modification DNA specificity" evidence="4">
    <location>
        <begin position="82"/>
        <end position="258"/>
    </location>
</feature>
<dbReference type="Gene3D" id="3.90.220.20">
    <property type="entry name" value="DNA methylase specificity domains"/>
    <property type="match status" value="2"/>
</dbReference>
<keyword evidence="5" id="KW-0255">Endonuclease</keyword>
<evidence type="ECO:0000313" key="5">
    <source>
        <dbReference type="EMBL" id="RQG99824.1"/>
    </source>
</evidence>
<dbReference type="CDD" id="cd17253">
    <property type="entry name" value="RMtype1_S_Eco933I-TRD2-CR2_like"/>
    <property type="match status" value="1"/>
</dbReference>
<comment type="caution">
    <text evidence="5">The sequence shown here is derived from an EMBL/GenBank/DDBJ whole genome shotgun (WGS) entry which is preliminary data.</text>
</comment>
<comment type="similarity">
    <text evidence="1">Belongs to the type-I restriction system S methylase family.</text>
</comment>
<dbReference type="GO" id="GO:0004519">
    <property type="term" value="F:endonuclease activity"/>
    <property type="evidence" value="ECO:0007669"/>
    <property type="project" value="UniProtKB-KW"/>
</dbReference>
<proteinExistence type="inferred from homology"/>
<dbReference type="RefSeq" id="WP_124153991.1">
    <property type="nucleotide sequence ID" value="NZ_RQIS01000034.1"/>
</dbReference>
<evidence type="ECO:0000256" key="2">
    <source>
        <dbReference type="ARBA" id="ARBA00022747"/>
    </source>
</evidence>
<dbReference type="OrthoDB" id="5298944at2"/>
<keyword evidence="5" id="KW-0540">Nuclease</keyword>
<evidence type="ECO:0000256" key="1">
    <source>
        <dbReference type="ARBA" id="ARBA00010923"/>
    </source>
</evidence>
<dbReference type="PANTHER" id="PTHR43140">
    <property type="entry name" value="TYPE-1 RESTRICTION ENZYME ECOKI SPECIFICITY PROTEIN"/>
    <property type="match status" value="1"/>
</dbReference>
<keyword evidence="3" id="KW-0238">DNA-binding</keyword>
<dbReference type="Pfam" id="PF01420">
    <property type="entry name" value="Methylase_S"/>
    <property type="match status" value="2"/>
</dbReference>
<dbReference type="CDD" id="cd17256">
    <property type="entry name" value="RMtype1_S_EcoJA65PI-TRD1-CR1_like"/>
    <property type="match status" value="1"/>
</dbReference>
<evidence type="ECO:0000256" key="3">
    <source>
        <dbReference type="ARBA" id="ARBA00023125"/>
    </source>
</evidence>
<dbReference type="InterPro" id="IPR051212">
    <property type="entry name" value="Type-I_RE_S_subunit"/>
</dbReference>
<keyword evidence="6" id="KW-1185">Reference proteome</keyword>
<reference evidence="5 6" key="1">
    <citation type="submission" date="2018-11" db="EMBL/GenBank/DDBJ databases">
        <title>Paraburkholderia sp. DHOA04, isolated from soil.</title>
        <authorList>
            <person name="Gao Z.-H."/>
            <person name="Qiu L.-H."/>
            <person name="Fu J.-C."/>
        </authorList>
    </citation>
    <scope>NUCLEOTIDE SEQUENCE [LARGE SCALE GENOMIC DNA]</scope>
    <source>
        <strain evidence="5 6">DHOA04</strain>
    </source>
</reference>
<dbReference type="Proteomes" id="UP000272778">
    <property type="component" value="Unassembled WGS sequence"/>
</dbReference>
<dbReference type="InterPro" id="IPR000055">
    <property type="entry name" value="Restrct_endonuc_typeI_TRD"/>
</dbReference>
<dbReference type="AlphaFoldDB" id="A0A3N6MFT1"/>
<keyword evidence="2" id="KW-0680">Restriction system</keyword>